<dbReference type="PANTHER" id="PTHR11487">
    <property type="entry name" value="THIOESTERASE"/>
    <property type="match status" value="1"/>
</dbReference>
<dbReference type="InterPro" id="IPR012223">
    <property type="entry name" value="TEII"/>
</dbReference>
<dbReference type="InterPro" id="IPR001031">
    <property type="entry name" value="Thioesterase"/>
</dbReference>
<dbReference type="InterPro" id="IPR020802">
    <property type="entry name" value="TesA-like"/>
</dbReference>
<name>A0ABV4I068_9ACTN</name>
<dbReference type="Gene3D" id="3.40.50.1820">
    <property type="entry name" value="alpha/beta hydrolase"/>
    <property type="match status" value="1"/>
</dbReference>
<evidence type="ECO:0000259" key="3">
    <source>
        <dbReference type="SMART" id="SM00824"/>
    </source>
</evidence>
<sequence length="256" mass="27923">MNNPWVRRWTRESGPPALQLVCFAHAGGGAGSFRGWAPLLPPSVELLAVQYPGREDRSGEEFARTVEDLVGDVTAALLPVLRTPYVVFGHSMGALLAHDVTHALVAAGAPVPHHLVVSGRRPPQDDLGGRLHLGDDEDLVAEVVRLGGTSPEVLADEGFRRLVLGYVRADYRLVETYVPRRRVPLTCPVTAYVGDADPEVTPQQAARWADVTAAGCDVRTFPGDHFYLVPQRRAVVADLLRRTAPDLVRPEWPETP</sequence>
<reference evidence="4 5" key="1">
    <citation type="submission" date="2024-07" db="EMBL/GenBank/DDBJ databases">
        <authorList>
            <person name="Thanompreechachai J."/>
            <person name="Duangmal K."/>
        </authorList>
    </citation>
    <scope>NUCLEOTIDE SEQUENCE [LARGE SCALE GENOMIC DNA]</scope>
    <source>
        <strain evidence="4 5">TBRC 1896</strain>
    </source>
</reference>
<dbReference type="SMART" id="SM00824">
    <property type="entry name" value="PKS_TE"/>
    <property type="match status" value="1"/>
</dbReference>
<dbReference type="SUPFAM" id="SSF53474">
    <property type="entry name" value="alpha/beta-Hydrolases"/>
    <property type="match status" value="1"/>
</dbReference>
<keyword evidence="5" id="KW-1185">Reference proteome</keyword>
<evidence type="ECO:0000313" key="5">
    <source>
        <dbReference type="Proteomes" id="UP001566476"/>
    </source>
</evidence>
<dbReference type="EMBL" id="JBGGTQ010000003">
    <property type="protein sequence ID" value="MEZ0492065.1"/>
    <property type="molecule type" value="Genomic_DNA"/>
</dbReference>
<evidence type="ECO:0000256" key="1">
    <source>
        <dbReference type="ARBA" id="ARBA00007169"/>
    </source>
</evidence>
<evidence type="ECO:0000256" key="2">
    <source>
        <dbReference type="ARBA" id="ARBA00022801"/>
    </source>
</evidence>
<dbReference type="Proteomes" id="UP001566476">
    <property type="component" value="Unassembled WGS sequence"/>
</dbReference>
<comment type="caution">
    <text evidence="4">The sequence shown here is derived from an EMBL/GenBank/DDBJ whole genome shotgun (WGS) entry which is preliminary data.</text>
</comment>
<organism evidence="4 5">
    <name type="scientific">Kineococcus mangrovi</name>
    <dbReference type="NCBI Taxonomy" id="1660183"/>
    <lineage>
        <taxon>Bacteria</taxon>
        <taxon>Bacillati</taxon>
        <taxon>Actinomycetota</taxon>
        <taxon>Actinomycetes</taxon>
        <taxon>Kineosporiales</taxon>
        <taxon>Kineosporiaceae</taxon>
        <taxon>Kineococcus</taxon>
    </lineage>
</organism>
<proteinExistence type="inferred from homology"/>
<keyword evidence="2" id="KW-0378">Hydrolase</keyword>
<comment type="similarity">
    <text evidence="1">Belongs to the thioesterase family.</text>
</comment>
<evidence type="ECO:0000313" key="4">
    <source>
        <dbReference type="EMBL" id="MEZ0492065.1"/>
    </source>
</evidence>
<protein>
    <submittedName>
        <fullName evidence="4">Thioesterase II family protein</fullName>
    </submittedName>
</protein>
<dbReference type="RefSeq" id="WP_370718113.1">
    <property type="nucleotide sequence ID" value="NZ_JBGGTQ010000003.1"/>
</dbReference>
<feature type="domain" description="Thioesterase TesA-like" evidence="3">
    <location>
        <begin position="21"/>
        <end position="240"/>
    </location>
</feature>
<dbReference type="PANTHER" id="PTHR11487:SF0">
    <property type="entry name" value="S-ACYL FATTY ACID SYNTHASE THIOESTERASE, MEDIUM CHAIN"/>
    <property type="match status" value="1"/>
</dbReference>
<accession>A0ABV4I068</accession>
<dbReference type="Pfam" id="PF00975">
    <property type="entry name" value="Thioesterase"/>
    <property type="match status" value="1"/>
</dbReference>
<gene>
    <name evidence="4" type="ORF">AB2L28_07425</name>
</gene>
<dbReference type="InterPro" id="IPR029058">
    <property type="entry name" value="AB_hydrolase_fold"/>
</dbReference>